<evidence type="ECO:0000256" key="2">
    <source>
        <dbReference type="ARBA" id="ARBA00022741"/>
    </source>
</evidence>
<dbReference type="InterPro" id="IPR032823">
    <property type="entry name" value="BCA_ABC_TP_C"/>
</dbReference>
<dbReference type="InterPro" id="IPR017871">
    <property type="entry name" value="ABC_transporter-like_CS"/>
</dbReference>
<keyword evidence="2" id="KW-0547">Nucleotide-binding</keyword>
<keyword evidence="6" id="KW-1185">Reference proteome</keyword>
<evidence type="ECO:0000259" key="4">
    <source>
        <dbReference type="PROSITE" id="PS50893"/>
    </source>
</evidence>
<dbReference type="PANTHER" id="PTHR45772:SF9">
    <property type="entry name" value="CONSERVED COMPONENT OF ABC TRANSPORTER FOR NATURAL AMINO ACIDS"/>
    <property type="match status" value="1"/>
</dbReference>
<reference evidence="5 6" key="1">
    <citation type="submission" date="2019-03" db="EMBL/GenBank/DDBJ databases">
        <title>Draft Genome Sequence of Desulfosporosinus fructosivorans Strain 63.6F, Isolated from Marine Sediment in the Baltic Sea.</title>
        <authorList>
            <person name="Hausmann B."/>
            <person name="Vandieken V."/>
            <person name="Pjevac P."/>
            <person name="Schreck K."/>
            <person name="Herbold C.W."/>
            <person name="Loy A."/>
        </authorList>
    </citation>
    <scope>NUCLEOTIDE SEQUENCE [LARGE SCALE GENOMIC DNA]</scope>
    <source>
        <strain evidence="5 6">63.6F</strain>
    </source>
</reference>
<dbReference type="EMBL" id="SPQQ01000003">
    <property type="protein sequence ID" value="TGE38432.1"/>
    <property type="molecule type" value="Genomic_DNA"/>
</dbReference>
<keyword evidence="3 5" id="KW-0067">ATP-binding</keyword>
<dbReference type="Pfam" id="PF12399">
    <property type="entry name" value="BCA_ABC_TP_C"/>
    <property type="match status" value="1"/>
</dbReference>
<dbReference type="PROSITE" id="PS00211">
    <property type="entry name" value="ABC_TRANSPORTER_1"/>
    <property type="match status" value="1"/>
</dbReference>
<dbReference type="InterPro" id="IPR003439">
    <property type="entry name" value="ABC_transporter-like_ATP-bd"/>
</dbReference>
<dbReference type="PANTHER" id="PTHR45772">
    <property type="entry name" value="CONSERVED COMPONENT OF ABC TRANSPORTER FOR NATURAL AMINO ACIDS-RELATED"/>
    <property type="match status" value="1"/>
</dbReference>
<evidence type="ECO:0000256" key="3">
    <source>
        <dbReference type="ARBA" id="ARBA00022840"/>
    </source>
</evidence>
<dbReference type="InterPro" id="IPR027417">
    <property type="entry name" value="P-loop_NTPase"/>
</dbReference>
<gene>
    <name evidence="5" type="ORF">E4K67_10840</name>
</gene>
<protein>
    <submittedName>
        <fullName evidence="5">ABC transporter ATP-binding protein</fullName>
    </submittedName>
</protein>
<dbReference type="GO" id="GO:0016887">
    <property type="term" value="F:ATP hydrolysis activity"/>
    <property type="evidence" value="ECO:0007669"/>
    <property type="project" value="InterPro"/>
</dbReference>
<dbReference type="SUPFAM" id="SSF52540">
    <property type="entry name" value="P-loop containing nucleoside triphosphate hydrolases"/>
    <property type="match status" value="1"/>
</dbReference>
<accession>A0A4Z0R5X3</accession>
<proteinExistence type="predicted"/>
<evidence type="ECO:0000313" key="6">
    <source>
        <dbReference type="Proteomes" id="UP000298460"/>
    </source>
</evidence>
<dbReference type="SMART" id="SM00382">
    <property type="entry name" value="AAA"/>
    <property type="match status" value="1"/>
</dbReference>
<dbReference type="FunFam" id="3.40.50.300:FF:000421">
    <property type="entry name" value="Branched-chain amino acid ABC transporter ATP-binding protein"/>
    <property type="match status" value="1"/>
</dbReference>
<dbReference type="RefSeq" id="WP_135546474.1">
    <property type="nucleotide sequence ID" value="NZ_SPQQ01000003.1"/>
</dbReference>
<dbReference type="Gene3D" id="3.40.50.300">
    <property type="entry name" value="P-loop containing nucleotide triphosphate hydrolases"/>
    <property type="match status" value="1"/>
</dbReference>
<keyword evidence="1" id="KW-0813">Transport</keyword>
<organism evidence="5 6">
    <name type="scientific">Desulfosporosinus fructosivorans</name>
    <dbReference type="NCBI Taxonomy" id="2018669"/>
    <lineage>
        <taxon>Bacteria</taxon>
        <taxon>Bacillati</taxon>
        <taxon>Bacillota</taxon>
        <taxon>Clostridia</taxon>
        <taxon>Eubacteriales</taxon>
        <taxon>Desulfitobacteriaceae</taxon>
        <taxon>Desulfosporosinus</taxon>
    </lineage>
</organism>
<feature type="domain" description="ABC transporter" evidence="4">
    <location>
        <begin position="2"/>
        <end position="243"/>
    </location>
</feature>
<dbReference type="Proteomes" id="UP000298460">
    <property type="component" value="Unassembled WGS sequence"/>
</dbReference>
<sequence>MLQVEKLRKAFDGFQAIADANLSVPKGEVVAVIGPNGAGKSTLFNLITGHLQADSGHIRFQREEITNLAPYKICHKGMARSFQLINIFSSLTVFENVQTSVLAKHRLDRNYFTPSRKLLIPETLEVLESFGLLDFKDRSCSALSYGDQKVLEIAIALGSKPELLLLDEPTAGMSSEETRKIVNLIKHLSQEKGLTILITEHDMELVFDVAQKIMVLHQGKTIAQGLPEDIRNNKSVQNAYLGEQNDVRR</sequence>
<comment type="caution">
    <text evidence="5">The sequence shown here is derived from an EMBL/GenBank/DDBJ whole genome shotgun (WGS) entry which is preliminary data.</text>
</comment>
<dbReference type="GO" id="GO:0005886">
    <property type="term" value="C:plasma membrane"/>
    <property type="evidence" value="ECO:0007669"/>
    <property type="project" value="TreeGrafter"/>
</dbReference>
<dbReference type="GO" id="GO:0005524">
    <property type="term" value="F:ATP binding"/>
    <property type="evidence" value="ECO:0007669"/>
    <property type="project" value="UniProtKB-KW"/>
</dbReference>
<dbReference type="Pfam" id="PF00005">
    <property type="entry name" value="ABC_tran"/>
    <property type="match status" value="1"/>
</dbReference>
<evidence type="ECO:0000256" key="1">
    <source>
        <dbReference type="ARBA" id="ARBA00022448"/>
    </source>
</evidence>
<name>A0A4Z0R5X3_9FIRM</name>
<dbReference type="InterPro" id="IPR051120">
    <property type="entry name" value="ABC_AA/LPS_Transport"/>
</dbReference>
<evidence type="ECO:0000313" key="5">
    <source>
        <dbReference type="EMBL" id="TGE38432.1"/>
    </source>
</evidence>
<dbReference type="InterPro" id="IPR003593">
    <property type="entry name" value="AAA+_ATPase"/>
</dbReference>
<dbReference type="PROSITE" id="PS50893">
    <property type="entry name" value="ABC_TRANSPORTER_2"/>
    <property type="match status" value="1"/>
</dbReference>
<dbReference type="CDD" id="cd03219">
    <property type="entry name" value="ABC_Mj1267_LivG_branched"/>
    <property type="match status" value="1"/>
</dbReference>
<dbReference type="AlphaFoldDB" id="A0A4Z0R5X3"/>
<dbReference type="OrthoDB" id="9779136at2"/>